<feature type="domain" description="Glycosyl transferase family 1" evidence="1">
    <location>
        <begin position="168"/>
        <end position="322"/>
    </location>
</feature>
<organism evidence="2 3">
    <name type="scientific">Paenibacillus plantiphilus</name>
    <dbReference type="NCBI Taxonomy" id="2905650"/>
    <lineage>
        <taxon>Bacteria</taxon>
        <taxon>Bacillati</taxon>
        <taxon>Bacillota</taxon>
        <taxon>Bacilli</taxon>
        <taxon>Bacillales</taxon>
        <taxon>Paenibacillaceae</taxon>
        <taxon>Paenibacillus</taxon>
    </lineage>
</organism>
<accession>A0ABM9CDH7</accession>
<protein>
    <recommendedName>
        <fullName evidence="1">Glycosyl transferase family 1 domain-containing protein</fullName>
    </recommendedName>
</protein>
<dbReference type="Gene3D" id="3.40.50.2000">
    <property type="entry name" value="Glycogen Phosphorylase B"/>
    <property type="match status" value="2"/>
</dbReference>
<dbReference type="Pfam" id="PF00534">
    <property type="entry name" value="Glycos_transf_1"/>
    <property type="match status" value="1"/>
</dbReference>
<name>A0ABM9CDH7_9BACL</name>
<sequence length="354" mass="40917">MKRICLIGQFPPPIHGLSIALRTIMNSRLFNDKYQLSCVDIKDNKRIAAHLNQVGTMEADIYYFTISQTKLGNLRDMFILWRLLKKRKKIVIHYHGGYYKELYRQFNPLQRWLNKKMLSRIDIMIVLSSGLRHLFADVISADKIRICENCVEDQVLLSDHEFAHKVERLTEGKEKLEIVYMSNFIKSKGYYDLLEAASLLRTKRVMIHFAGKFFNDGDKDEFFGYVRDNGLEGIVHYHGVVMGEEKKRLLSQCDVFVLPTYYPNEGQPISIIEAMGNGLAIISTSHAGIPDIVTSSNGSLVRPRCPQDIADAIEALDQERTRLIAYANENRRTTLIKFKENDYLKRLETIMDEV</sequence>
<dbReference type="PANTHER" id="PTHR12526">
    <property type="entry name" value="GLYCOSYLTRANSFERASE"/>
    <property type="match status" value="1"/>
</dbReference>
<gene>
    <name evidence="2" type="ORF">PAECIP111893_03350</name>
</gene>
<evidence type="ECO:0000313" key="2">
    <source>
        <dbReference type="EMBL" id="CAH1211008.1"/>
    </source>
</evidence>
<proteinExistence type="predicted"/>
<dbReference type="CDD" id="cd03801">
    <property type="entry name" value="GT4_PimA-like"/>
    <property type="match status" value="1"/>
</dbReference>
<comment type="caution">
    <text evidence="2">The sequence shown here is derived from an EMBL/GenBank/DDBJ whole genome shotgun (WGS) entry which is preliminary data.</text>
</comment>
<dbReference type="Proteomes" id="UP000838686">
    <property type="component" value="Unassembled WGS sequence"/>
</dbReference>
<dbReference type="EMBL" id="CAKMMF010000018">
    <property type="protein sequence ID" value="CAH1211008.1"/>
    <property type="molecule type" value="Genomic_DNA"/>
</dbReference>
<dbReference type="PANTHER" id="PTHR12526:SF630">
    <property type="entry name" value="GLYCOSYLTRANSFERASE"/>
    <property type="match status" value="1"/>
</dbReference>
<evidence type="ECO:0000259" key="1">
    <source>
        <dbReference type="Pfam" id="PF00534"/>
    </source>
</evidence>
<dbReference type="InterPro" id="IPR001296">
    <property type="entry name" value="Glyco_trans_1"/>
</dbReference>
<keyword evidence="3" id="KW-1185">Reference proteome</keyword>
<evidence type="ECO:0000313" key="3">
    <source>
        <dbReference type="Proteomes" id="UP000838686"/>
    </source>
</evidence>
<reference evidence="2" key="1">
    <citation type="submission" date="2022-01" db="EMBL/GenBank/DDBJ databases">
        <authorList>
            <person name="Criscuolo A."/>
        </authorList>
    </citation>
    <scope>NUCLEOTIDE SEQUENCE</scope>
    <source>
        <strain evidence="2">CIP111893</strain>
    </source>
</reference>
<dbReference type="SUPFAM" id="SSF53756">
    <property type="entry name" value="UDP-Glycosyltransferase/glycogen phosphorylase"/>
    <property type="match status" value="1"/>
</dbReference>
<dbReference type="RefSeq" id="WP_236343675.1">
    <property type="nucleotide sequence ID" value="NZ_CAKMMF010000018.1"/>
</dbReference>